<dbReference type="Pfam" id="PF02602">
    <property type="entry name" value="HEM4"/>
    <property type="match status" value="1"/>
</dbReference>
<evidence type="ECO:0000256" key="9">
    <source>
        <dbReference type="RuleBase" id="RU366031"/>
    </source>
</evidence>
<dbReference type="GO" id="GO:0004852">
    <property type="term" value="F:uroporphyrinogen-III synthase activity"/>
    <property type="evidence" value="ECO:0007669"/>
    <property type="project" value="UniProtKB-UniRule"/>
</dbReference>
<name>A0AA50CL68_9HYPH</name>
<dbReference type="Proteomes" id="UP001234585">
    <property type="component" value="Chromosome"/>
</dbReference>
<evidence type="ECO:0000256" key="7">
    <source>
        <dbReference type="ARBA" id="ARBA00040167"/>
    </source>
</evidence>
<dbReference type="EMBL" id="CP132302">
    <property type="protein sequence ID" value="WLR97296.1"/>
    <property type="molecule type" value="Genomic_DNA"/>
</dbReference>
<dbReference type="InterPro" id="IPR039793">
    <property type="entry name" value="UROS/Hem4"/>
</dbReference>
<comment type="function">
    <text evidence="6 9">Catalyzes cyclization of the linear tetrapyrrole, hydroxymethylbilane, to the macrocyclic uroporphyrinogen III.</text>
</comment>
<organism evidence="11 12">
    <name type="scientific">Shinella sumterensis</name>
    <dbReference type="NCBI Taxonomy" id="1967501"/>
    <lineage>
        <taxon>Bacteria</taxon>
        <taxon>Pseudomonadati</taxon>
        <taxon>Pseudomonadota</taxon>
        <taxon>Alphaproteobacteria</taxon>
        <taxon>Hyphomicrobiales</taxon>
        <taxon>Rhizobiaceae</taxon>
        <taxon>Shinella</taxon>
    </lineage>
</organism>
<evidence type="ECO:0000313" key="12">
    <source>
        <dbReference type="Proteomes" id="UP001234585"/>
    </source>
</evidence>
<dbReference type="SUPFAM" id="SSF69618">
    <property type="entry name" value="HemD-like"/>
    <property type="match status" value="1"/>
</dbReference>
<gene>
    <name evidence="11" type="ORF">Q9313_16675</name>
</gene>
<keyword evidence="5 9" id="KW-0627">Porphyrin biosynthesis</keyword>
<dbReference type="InterPro" id="IPR036108">
    <property type="entry name" value="4pyrrol_syn_uPrphyn_synt_sf"/>
</dbReference>
<keyword evidence="4 9" id="KW-0456">Lyase</keyword>
<dbReference type="RefSeq" id="WP_306037311.1">
    <property type="nucleotide sequence ID" value="NZ_CP132302.1"/>
</dbReference>
<evidence type="ECO:0000256" key="2">
    <source>
        <dbReference type="ARBA" id="ARBA00008133"/>
    </source>
</evidence>
<sequence length="239" mass="24935">MLVLRPEPAAACTARTLSARGHDAVLLPLSKAEHDIEAVRKALATPHAAIAVTSAEIARLFSTIGTDVAPRLSTRVFAVGQATADAMKAVGFHDAHAAGGDGEALAESIIAHVRVSGAPESPILYLAGKPRASGFENRLRAAGIPFRTVESYRMVALTYPPAAVASALLEPVPDAVLLYSPESARAFFGLAPLLEMPDRFAALRLLCMSPNVAAIVPERFAAQAEIATAPDEASLLALL</sequence>
<evidence type="ECO:0000259" key="10">
    <source>
        <dbReference type="Pfam" id="PF02602"/>
    </source>
</evidence>
<evidence type="ECO:0000256" key="5">
    <source>
        <dbReference type="ARBA" id="ARBA00023244"/>
    </source>
</evidence>
<evidence type="ECO:0000256" key="4">
    <source>
        <dbReference type="ARBA" id="ARBA00023239"/>
    </source>
</evidence>
<reference evidence="11 12" key="1">
    <citation type="submission" date="2023-08" db="EMBL/GenBank/DDBJ databases">
        <title>Pathogen: clinical or host-associated sample.</title>
        <authorList>
            <person name="Hergert J."/>
            <person name="Casey R."/>
            <person name="Wagner J."/>
            <person name="Young E.L."/>
            <person name="Oakeson K.F."/>
        </authorList>
    </citation>
    <scope>NUCLEOTIDE SEQUENCE [LARGE SCALE GENOMIC DNA]</scope>
    <source>
        <strain evidence="11 12">1760953</strain>
    </source>
</reference>
<comment type="catalytic activity">
    <reaction evidence="8 9">
        <text>hydroxymethylbilane = uroporphyrinogen III + H2O</text>
        <dbReference type="Rhea" id="RHEA:18965"/>
        <dbReference type="ChEBI" id="CHEBI:15377"/>
        <dbReference type="ChEBI" id="CHEBI:57308"/>
        <dbReference type="ChEBI" id="CHEBI:57845"/>
        <dbReference type="EC" id="4.2.1.75"/>
    </reaction>
</comment>
<dbReference type="PANTHER" id="PTHR38042">
    <property type="entry name" value="UROPORPHYRINOGEN-III SYNTHASE, CHLOROPLASTIC"/>
    <property type="match status" value="1"/>
</dbReference>
<keyword evidence="12" id="KW-1185">Reference proteome</keyword>
<dbReference type="GO" id="GO:0006782">
    <property type="term" value="P:protoporphyrinogen IX biosynthetic process"/>
    <property type="evidence" value="ECO:0007669"/>
    <property type="project" value="UniProtKB-UniRule"/>
</dbReference>
<accession>A0AA50CL68</accession>
<dbReference type="PANTHER" id="PTHR38042:SF1">
    <property type="entry name" value="UROPORPHYRINOGEN-III SYNTHASE, CHLOROPLASTIC"/>
    <property type="match status" value="1"/>
</dbReference>
<evidence type="ECO:0000256" key="8">
    <source>
        <dbReference type="ARBA" id="ARBA00048617"/>
    </source>
</evidence>
<dbReference type="CDD" id="cd06578">
    <property type="entry name" value="HemD"/>
    <property type="match status" value="1"/>
</dbReference>
<proteinExistence type="inferred from homology"/>
<evidence type="ECO:0000256" key="3">
    <source>
        <dbReference type="ARBA" id="ARBA00013109"/>
    </source>
</evidence>
<dbReference type="EC" id="4.2.1.75" evidence="3 9"/>
<dbReference type="Gene3D" id="3.40.50.10090">
    <property type="match status" value="2"/>
</dbReference>
<evidence type="ECO:0000256" key="6">
    <source>
        <dbReference type="ARBA" id="ARBA00037589"/>
    </source>
</evidence>
<feature type="domain" description="Tetrapyrrole biosynthesis uroporphyrinogen III synthase" evidence="10">
    <location>
        <begin position="14"/>
        <end position="236"/>
    </location>
</feature>
<comment type="pathway">
    <text evidence="1 9">Porphyrin-containing compound metabolism; protoporphyrin-IX biosynthesis; coproporphyrinogen-III from 5-aminolevulinate: step 3/4.</text>
</comment>
<comment type="similarity">
    <text evidence="2 9">Belongs to the uroporphyrinogen-III synthase family.</text>
</comment>
<dbReference type="InterPro" id="IPR003754">
    <property type="entry name" value="4pyrrol_synth_uPrphyn_synth"/>
</dbReference>
<evidence type="ECO:0000256" key="1">
    <source>
        <dbReference type="ARBA" id="ARBA00004772"/>
    </source>
</evidence>
<dbReference type="GO" id="GO:0006780">
    <property type="term" value="P:uroporphyrinogen III biosynthetic process"/>
    <property type="evidence" value="ECO:0007669"/>
    <property type="project" value="UniProtKB-UniRule"/>
</dbReference>
<protein>
    <recommendedName>
        <fullName evidence="7 9">Uroporphyrinogen-III synthase</fullName>
        <ecNumber evidence="3 9">4.2.1.75</ecNumber>
    </recommendedName>
</protein>
<dbReference type="AlphaFoldDB" id="A0AA50CL68"/>
<dbReference type="NCBIfam" id="NF006621">
    <property type="entry name" value="PRK09189.1"/>
    <property type="match status" value="1"/>
</dbReference>
<evidence type="ECO:0000313" key="11">
    <source>
        <dbReference type="EMBL" id="WLR97296.1"/>
    </source>
</evidence>